<evidence type="ECO:0000313" key="1">
    <source>
        <dbReference type="EMBL" id="CCD63340.2"/>
    </source>
</evidence>
<dbReference type="GeneID" id="182328"/>
<dbReference type="AlphaFoldDB" id="Q17723"/>
<reference evidence="1 2" key="1">
    <citation type="journal article" date="1998" name="Science">
        <title>Genome sequence of the nematode C. elegans: a platform for investigating biology.</title>
        <authorList>
            <consortium name="The C. elegans sequencing consortium"/>
            <person name="Sulson J.E."/>
            <person name="Waterston R."/>
        </authorList>
    </citation>
    <scope>NUCLEOTIDE SEQUENCE [LARGE SCALE GENOMIC DNA]</scope>
    <source>
        <strain evidence="1 2">Bristol N2</strain>
    </source>
</reference>
<dbReference type="PIR" id="T29797">
    <property type="entry name" value="T29797"/>
</dbReference>
<gene>
    <name evidence="1 3" type="ORF">C06E4.5</name>
    <name evidence="1" type="ORF">CELE_C06E4.5</name>
</gene>
<keyword evidence="1" id="KW-0808">Transferase</keyword>
<dbReference type="SUPFAM" id="SSF56112">
    <property type="entry name" value="Protein kinase-like (PK-like)"/>
    <property type="match status" value="1"/>
</dbReference>
<dbReference type="FunFam" id="1.10.510.10:FF:001726">
    <property type="entry name" value="Uncharacterized protein"/>
    <property type="match status" value="1"/>
</dbReference>
<dbReference type="GO" id="GO:0035556">
    <property type="term" value="P:intracellular signal transduction"/>
    <property type="evidence" value="ECO:0000318"/>
    <property type="project" value="GO_Central"/>
</dbReference>
<dbReference type="AGR" id="WB:WBGene00015534"/>
<dbReference type="RefSeq" id="NP_501153.2">
    <property type="nucleotide sequence ID" value="NM_068752.3"/>
</dbReference>
<dbReference type="WormBase" id="C06E4.5">
    <property type="protein sequence ID" value="CE49402"/>
    <property type="gene ID" value="WBGene00015534"/>
</dbReference>
<dbReference type="CTD" id="182328"/>
<dbReference type="Gene3D" id="1.10.510.10">
    <property type="entry name" value="Transferase(Phosphotransferase) domain 1"/>
    <property type="match status" value="1"/>
</dbReference>
<dbReference type="InterPro" id="IPR011009">
    <property type="entry name" value="Kinase-like_dom_sf"/>
</dbReference>
<dbReference type="SMR" id="Q17723"/>
<sequence>MPMYCSNFLKLYGVHVVDNPPLSVRREFTATRSAFLMILMELGGSPLSAKPDNSLHAHQSIRIMKQVIFWLFVANSKFKFAHQDLHCGNVLIGKTKDVLLQYSIGQKNISINSKGILVKVCDYSESVIDGSADDVKDQIPDFEKELLKKTRDSDRKVVEDLFKGMSDAKSFRTLLKIPLLSGNDIDCHV</sequence>
<dbReference type="GO" id="GO:0005634">
    <property type="term" value="C:nucleus"/>
    <property type="evidence" value="ECO:0000318"/>
    <property type="project" value="GO_Central"/>
</dbReference>
<dbReference type="GO" id="GO:0072354">
    <property type="term" value="F:histone H3T3 kinase activity"/>
    <property type="evidence" value="ECO:0000318"/>
    <property type="project" value="GO_Central"/>
</dbReference>
<dbReference type="UCSC" id="C06E4.5">
    <property type="organism name" value="c. elegans"/>
</dbReference>
<accession>Q17723</accession>
<dbReference type="Pfam" id="PF12330">
    <property type="entry name" value="Haspin_kinase"/>
    <property type="match status" value="1"/>
</dbReference>
<proteinExistence type="predicted"/>
<dbReference type="EMBL" id="BX284604">
    <property type="protein sequence ID" value="CCD63340.2"/>
    <property type="molecule type" value="Genomic_DNA"/>
</dbReference>
<name>Q17723_CAEEL</name>
<evidence type="ECO:0000313" key="2">
    <source>
        <dbReference type="Proteomes" id="UP000001940"/>
    </source>
</evidence>
<dbReference type="PaxDb" id="6239-C06E4.5"/>
<organism evidence="1 2">
    <name type="scientific">Caenorhabditis elegans</name>
    <dbReference type="NCBI Taxonomy" id="6239"/>
    <lineage>
        <taxon>Eukaryota</taxon>
        <taxon>Metazoa</taxon>
        <taxon>Ecdysozoa</taxon>
        <taxon>Nematoda</taxon>
        <taxon>Chromadorea</taxon>
        <taxon>Rhabditida</taxon>
        <taxon>Rhabditina</taxon>
        <taxon>Rhabditomorpha</taxon>
        <taxon>Rhabditoidea</taxon>
        <taxon>Rhabditidae</taxon>
        <taxon>Peloderinae</taxon>
        <taxon>Caenorhabditis</taxon>
    </lineage>
</organism>
<dbReference type="KEGG" id="cel:CELE_C06E4.5"/>
<dbReference type="Proteomes" id="UP000001940">
    <property type="component" value="Chromosome IV"/>
</dbReference>
<dbReference type="eggNOG" id="KOG2464">
    <property type="taxonomic scope" value="Eukaryota"/>
</dbReference>
<dbReference type="STRING" id="6239.C06E4.5.1"/>
<dbReference type="OrthoDB" id="21018at2759"/>
<evidence type="ECO:0000313" key="3">
    <source>
        <dbReference type="WormBase" id="C06E4.5"/>
    </source>
</evidence>
<keyword evidence="2" id="KW-1185">Reference proteome</keyword>
<dbReference type="PANTHER" id="PTHR24419">
    <property type="entry name" value="INTERLEUKIN-1 RECEPTOR-ASSOCIATED KINASE"/>
    <property type="match status" value="1"/>
</dbReference>
<dbReference type="GO" id="GO:0005737">
    <property type="term" value="C:cytoplasm"/>
    <property type="evidence" value="ECO:0000318"/>
    <property type="project" value="GO_Central"/>
</dbReference>
<dbReference type="FunCoup" id="Q17723">
    <property type="interactions" value="12"/>
</dbReference>
<keyword evidence="1" id="KW-0418">Kinase</keyword>
<dbReference type="PANTHER" id="PTHR24419:SF18">
    <property type="entry name" value="SERINE_THREONINE-PROTEIN KINASE HASPIN"/>
    <property type="match status" value="1"/>
</dbReference>
<protein>
    <submittedName>
        <fullName evidence="1">Protein kinase domain-containing protein</fullName>
    </submittedName>
</protein>
<dbReference type="GO" id="GO:0000278">
    <property type="term" value="P:mitotic cell cycle"/>
    <property type="evidence" value="ECO:0000318"/>
    <property type="project" value="GO_Central"/>
</dbReference>
<dbReference type="HOGENOM" id="CLU_1435645_0_0_1"/>
<dbReference type="InParanoid" id="Q17723"/>